<comment type="caution">
    <text evidence="1">The sequence shown here is derived from an EMBL/GenBank/DDBJ whole genome shotgun (WGS) entry which is preliminary data.</text>
</comment>
<protein>
    <recommendedName>
        <fullName evidence="3">Nucleotidyltransferase domain-containing protein</fullName>
    </recommendedName>
</protein>
<name>A0ABU1CDI7_9GAMM</name>
<evidence type="ECO:0000313" key="2">
    <source>
        <dbReference type="Proteomes" id="UP001233535"/>
    </source>
</evidence>
<accession>A0ABU1CDI7</accession>
<reference evidence="1 2" key="1">
    <citation type="submission" date="2023-04" db="EMBL/GenBank/DDBJ databases">
        <title>Lysobacter sp. strain UC isolated from soil sample.</title>
        <authorList>
            <person name="Choksket S."/>
            <person name="Harshvardhan F."/>
            <person name="Rana R."/>
            <person name="Patil P.B."/>
            <person name="Korpole S."/>
        </authorList>
    </citation>
    <scope>NUCLEOTIDE SEQUENCE [LARGE SCALE GENOMIC DNA]</scope>
    <source>
        <strain evidence="1 2">UC</strain>
    </source>
</reference>
<keyword evidence="2" id="KW-1185">Reference proteome</keyword>
<proteinExistence type="predicted"/>
<gene>
    <name evidence="1" type="ORF">P8609_09735</name>
</gene>
<dbReference type="Pfam" id="PF22014">
    <property type="entry name" value="DUF6932"/>
    <property type="match status" value="1"/>
</dbReference>
<evidence type="ECO:0008006" key="3">
    <source>
        <dbReference type="Google" id="ProtNLM"/>
    </source>
</evidence>
<dbReference type="Proteomes" id="UP001233535">
    <property type="component" value="Unassembled WGS sequence"/>
</dbReference>
<evidence type="ECO:0000313" key="1">
    <source>
        <dbReference type="EMBL" id="MDR0183248.1"/>
    </source>
</evidence>
<dbReference type="InterPro" id="IPR053860">
    <property type="entry name" value="DUF6932"/>
</dbReference>
<organism evidence="1 2">
    <name type="scientific">Lysobacter arvi</name>
    <dbReference type="NCBI Taxonomy" id="3038776"/>
    <lineage>
        <taxon>Bacteria</taxon>
        <taxon>Pseudomonadati</taxon>
        <taxon>Pseudomonadota</taxon>
        <taxon>Gammaproteobacteria</taxon>
        <taxon>Lysobacterales</taxon>
        <taxon>Lysobacteraceae</taxon>
        <taxon>Lysobacter</taxon>
    </lineage>
</organism>
<sequence length="139" mass="15728">MLLRDLFEYRRQLRELGLRDAFQWIDGSFLEDVEMQRGRPPGDIDLVTFFVRPVDAVGQEEWGAFVAEHAAAFEAEGLALDCYAVDMSVPPAVVVRQTAYWYGLFSHQRETALWKGMVQLDLAADDTAALTMIEVLDAN</sequence>
<dbReference type="EMBL" id="JARUHG010000002">
    <property type="protein sequence ID" value="MDR0183248.1"/>
    <property type="molecule type" value="Genomic_DNA"/>
</dbReference>